<reference evidence="2" key="1">
    <citation type="journal article" date="2023" name="Mol. Phylogenet. Evol.">
        <title>Genome-scale phylogeny and comparative genomics of the fungal order Sordariales.</title>
        <authorList>
            <person name="Hensen N."/>
            <person name="Bonometti L."/>
            <person name="Westerberg I."/>
            <person name="Brannstrom I.O."/>
            <person name="Guillou S."/>
            <person name="Cros-Aarteil S."/>
            <person name="Calhoun S."/>
            <person name="Haridas S."/>
            <person name="Kuo A."/>
            <person name="Mondo S."/>
            <person name="Pangilinan J."/>
            <person name="Riley R."/>
            <person name="LaButti K."/>
            <person name="Andreopoulos B."/>
            <person name="Lipzen A."/>
            <person name="Chen C."/>
            <person name="Yan M."/>
            <person name="Daum C."/>
            <person name="Ng V."/>
            <person name="Clum A."/>
            <person name="Steindorff A."/>
            <person name="Ohm R.A."/>
            <person name="Martin F."/>
            <person name="Silar P."/>
            <person name="Natvig D.O."/>
            <person name="Lalanne C."/>
            <person name="Gautier V."/>
            <person name="Ament-Velasquez S.L."/>
            <person name="Kruys A."/>
            <person name="Hutchinson M.I."/>
            <person name="Powell A.J."/>
            <person name="Barry K."/>
            <person name="Miller A.N."/>
            <person name="Grigoriev I.V."/>
            <person name="Debuchy R."/>
            <person name="Gladieux P."/>
            <person name="Hiltunen Thoren M."/>
            <person name="Johannesson H."/>
        </authorList>
    </citation>
    <scope>NUCLEOTIDE SEQUENCE</scope>
    <source>
        <strain evidence="2">PSN309</strain>
    </source>
</reference>
<keyword evidence="3" id="KW-1185">Reference proteome</keyword>
<dbReference type="AlphaFoldDB" id="A0AAN7AEX9"/>
<evidence type="ECO:0000313" key="2">
    <source>
        <dbReference type="EMBL" id="KAK4183382.1"/>
    </source>
</evidence>
<reference evidence="2" key="2">
    <citation type="submission" date="2023-05" db="EMBL/GenBank/DDBJ databases">
        <authorList>
            <consortium name="Lawrence Berkeley National Laboratory"/>
            <person name="Steindorff A."/>
            <person name="Hensen N."/>
            <person name="Bonometti L."/>
            <person name="Westerberg I."/>
            <person name="Brannstrom I.O."/>
            <person name="Guillou S."/>
            <person name="Cros-Aarteil S."/>
            <person name="Calhoun S."/>
            <person name="Haridas S."/>
            <person name="Kuo A."/>
            <person name="Mondo S."/>
            <person name="Pangilinan J."/>
            <person name="Riley R."/>
            <person name="Labutti K."/>
            <person name="Andreopoulos B."/>
            <person name="Lipzen A."/>
            <person name="Chen C."/>
            <person name="Yanf M."/>
            <person name="Daum C."/>
            <person name="Ng V."/>
            <person name="Clum A."/>
            <person name="Ohm R."/>
            <person name="Martin F."/>
            <person name="Silar P."/>
            <person name="Natvig D."/>
            <person name="Lalanne C."/>
            <person name="Gautier V."/>
            <person name="Ament-Velasquez S.L."/>
            <person name="Kruys A."/>
            <person name="Hutchinson M.I."/>
            <person name="Powell A.J."/>
            <person name="Barry K."/>
            <person name="Miller A.N."/>
            <person name="Grigoriev I.V."/>
            <person name="Debuchy R."/>
            <person name="Gladieux P."/>
            <person name="Thoren M.H."/>
            <person name="Johannesson H."/>
        </authorList>
    </citation>
    <scope>NUCLEOTIDE SEQUENCE</scope>
    <source>
        <strain evidence="2">PSN309</strain>
    </source>
</reference>
<evidence type="ECO:0000256" key="1">
    <source>
        <dbReference type="SAM" id="MobiDB-lite"/>
    </source>
</evidence>
<dbReference type="Gene3D" id="3.40.50.2300">
    <property type="match status" value="1"/>
</dbReference>
<organism evidence="2 3">
    <name type="scientific">Podospora australis</name>
    <dbReference type="NCBI Taxonomy" id="1536484"/>
    <lineage>
        <taxon>Eukaryota</taxon>
        <taxon>Fungi</taxon>
        <taxon>Dikarya</taxon>
        <taxon>Ascomycota</taxon>
        <taxon>Pezizomycotina</taxon>
        <taxon>Sordariomycetes</taxon>
        <taxon>Sordariomycetidae</taxon>
        <taxon>Sordariales</taxon>
        <taxon>Podosporaceae</taxon>
        <taxon>Podospora</taxon>
    </lineage>
</organism>
<protein>
    <submittedName>
        <fullName evidence="2">Uncharacterized protein</fullName>
    </submittedName>
</protein>
<proteinExistence type="predicted"/>
<feature type="region of interest" description="Disordered" evidence="1">
    <location>
        <begin position="155"/>
        <end position="192"/>
    </location>
</feature>
<dbReference type="EMBL" id="MU864553">
    <property type="protein sequence ID" value="KAK4183382.1"/>
    <property type="molecule type" value="Genomic_DNA"/>
</dbReference>
<gene>
    <name evidence="2" type="ORF">QBC35DRAFT_508131</name>
</gene>
<name>A0AAN7AEX9_9PEZI</name>
<feature type="compositionally biased region" description="Low complexity" evidence="1">
    <location>
        <begin position="155"/>
        <end position="170"/>
    </location>
</feature>
<accession>A0AAN7AEX9</accession>
<evidence type="ECO:0000313" key="3">
    <source>
        <dbReference type="Proteomes" id="UP001302126"/>
    </source>
</evidence>
<sequence>MSGLDTLLAVVELVQGVVTIYKRIDGLPQQMIQLGRRLERLNIYLVRLNAFVSEKPQKASRLYSGQKEDLKTLLDGIKSNTHKVKELFERYEKGIISEKHNLEFRIKWASQIWFSLVENSPEKVQSIMEDIEYDRSVLSDYLSLMALERKPTLPINTTPTTPTIKTPAPAASKDNKTTAVTKRPSPSPSPLPQKKDYKILFVDPYHAERTAVAEALLKLLGQLTLRAKGDWRIAEISSAGFFVKKDSDKDVINAIDSLDYSYKSFKKPWKSGESGTTPKSVALQAVFDNKWAEFPFKTAIYQEISARTARGLTKDMFKRYEYIIVFTGREHDNMIKLKEALTTKGVLSRGNKMGRILQLGTYLAPSKGGQAKEIYYPMTKDKGVMVGSQNRAEWNKKVAEIKTALKEFLREEMRWKMPDKKTEEKDKNLKAKT</sequence>
<dbReference type="Proteomes" id="UP001302126">
    <property type="component" value="Unassembled WGS sequence"/>
</dbReference>
<comment type="caution">
    <text evidence="2">The sequence shown here is derived from an EMBL/GenBank/DDBJ whole genome shotgun (WGS) entry which is preliminary data.</text>
</comment>